<evidence type="ECO:0000313" key="2">
    <source>
        <dbReference type="EMBL" id="ARE88628.1"/>
    </source>
</evidence>
<dbReference type="EMBL" id="CP020559">
    <property type="protein sequence ID" value="ARE88628.1"/>
    <property type="molecule type" value="Genomic_DNA"/>
</dbReference>
<protein>
    <submittedName>
        <fullName evidence="2">Phage Tail Collar Domain protein</fullName>
    </submittedName>
</protein>
<sequence length="163" mass="18089">MEPYLGLIKLFPYNFAPYSWVFCAGQILPVQQYSALYVLLGNKFGGDGRSTFALPDLQGAEPQSGNRYCIALQGIFPSRDGSSMESLLGQIELFPYDFEPYNWARCDGRLLSISKYTALFSLIGTHYGGDGKITFALPNLKGTEPVPGTNYYIALDGMYPQRP</sequence>
<organism evidence="2 3">
    <name type="scientific">Clostridium formicaceticum</name>
    <dbReference type="NCBI Taxonomy" id="1497"/>
    <lineage>
        <taxon>Bacteria</taxon>
        <taxon>Bacillati</taxon>
        <taxon>Bacillota</taxon>
        <taxon>Clostridia</taxon>
        <taxon>Eubacteriales</taxon>
        <taxon>Clostridiaceae</taxon>
        <taxon>Clostridium</taxon>
    </lineage>
</organism>
<proteinExistence type="predicted"/>
<dbReference type="AlphaFoldDB" id="A0AAC9RPI2"/>
<accession>A0AAC9RPI2</accession>
<evidence type="ECO:0000313" key="3">
    <source>
        <dbReference type="Proteomes" id="UP000192478"/>
    </source>
</evidence>
<name>A0AAC9RPI2_9CLOT</name>
<feature type="domain" description="Phage tail collar" evidence="1">
    <location>
        <begin position="89"/>
        <end position="143"/>
    </location>
</feature>
<dbReference type="Proteomes" id="UP000192478">
    <property type="component" value="Chromosome"/>
</dbReference>
<reference evidence="2 3" key="1">
    <citation type="submission" date="2017-03" db="EMBL/GenBank/DDBJ databases">
        <title>Complete sequence of Clostridium formicaceticum DSM 92.</title>
        <authorList>
            <person name="Poehlein A."/>
            <person name="Karl M."/>
            <person name="Bengelsdorf F.R."/>
            <person name="Duerre P."/>
            <person name="Daniel R."/>
        </authorList>
    </citation>
    <scope>NUCLEOTIDE SEQUENCE [LARGE SCALE GENOMIC DNA]</scope>
    <source>
        <strain evidence="2 3">DSM 92</strain>
    </source>
</reference>
<gene>
    <name evidence="2" type="ORF">CLFO_30340</name>
</gene>
<dbReference type="Gene3D" id="3.90.1340.10">
    <property type="entry name" value="Phage tail collar domain"/>
    <property type="match status" value="2"/>
</dbReference>
<feature type="domain" description="Phage tail collar" evidence="1">
    <location>
        <begin position="6"/>
        <end position="61"/>
    </location>
</feature>
<dbReference type="InterPro" id="IPR011083">
    <property type="entry name" value="Phage_tail_collar_dom"/>
</dbReference>
<dbReference type="RefSeq" id="WP_081562135.1">
    <property type="nucleotide sequence ID" value="NZ_CP017603.1"/>
</dbReference>
<evidence type="ECO:0000259" key="1">
    <source>
        <dbReference type="Pfam" id="PF07484"/>
    </source>
</evidence>
<dbReference type="Pfam" id="PF07484">
    <property type="entry name" value="Collar"/>
    <property type="match status" value="2"/>
</dbReference>
<dbReference type="SUPFAM" id="SSF88874">
    <property type="entry name" value="Receptor-binding domain of short tail fibre protein gp12"/>
    <property type="match status" value="2"/>
</dbReference>
<dbReference type="InterPro" id="IPR037053">
    <property type="entry name" value="Phage_tail_collar_dom_sf"/>
</dbReference>